<dbReference type="AlphaFoldDB" id="A0A9E7R1U9"/>
<dbReference type="InterPro" id="IPR013766">
    <property type="entry name" value="Thioredoxin_domain"/>
</dbReference>
<dbReference type="PROSITE" id="PS51352">
    <property type="entry name" value="THIOREDOXIN_2"/>
    <property type="match status" value="1"/>
</dbReference>
<dbReference type="GeneID" id="74944527"/>
<dbReference type="Gene3D" id="3.40.30.10">
    <property type="entry name" value="Glutaredoxin"/>
    <property type="match status" value="1"/>
</dbReference>
<dbReference type="InterPro" id="IPR050455">
    <property type="entry name" value="Tpx_Peroxidase_subfamily"/>
</dbReference>
<keyword evidence="1" id="KW-0676">Redox-active center</keyword>
<dbReference type="EMBL" id="CP104003">
    <property type="protein sequence ID" value="UWM54164.1"/>
    <property type="molecule type" value="Genomic_DNA"/>
</dbReference>
<feature type="domain" description="Thioredoxin" evidence="2">
    <location>
        <begin position="16"/>
        <end position="172"/>
    </location>
</feature>
<dbReference type="PANTHER" id="PTHR43110">
    <property type="entry name" value="THIOL PEROXIDASE"/>
    <property type="match status" value="1"/>
</dbReference>
<evidence type="ECO:0000313" key="3">
    <source>
        <dbReference type="EMBL" id="UWM54164.1"/>
    </source>
</evidence>
<accession>A0A9E7R1U9</accession>
<dbReference type="Pfam" id="PF00578">
    <property type="entry name" value="AhpC-TSA"/>
    <property type="match status" value="1"/>
</dbReference>
<protein>
    <submittedName>
        <fullName evidence="3">Redoxin domain-containing protein</fullName>
    </submittedName>
</protein>
<evidence type="ECO:0000259" key="2">
    <source>
        <dbReference type="PROSITE" id="PS51352"/>
    </source>
</evidence>
<dbReference type="KEGG" id="ssai:N0B31_18855"/>
<dbReference type="InterPro" id="IPR000866">
    <property type="entry name" value="AhpC/TSA"/>
</dbReference>
<evidence type="ECO:0000313" key="4">
    <source>
        <dbReference type="Proteomes" id="UP001057580"/>
    </source>
</evidence>
<keyword evidence="4" id="KW-1185">Reference proteome</keyword>
<dbReference type="PANTHER" id="PTHR43110:SF1">
    <property type="entry name" value="THIOL PEROXIDASE"/>
    <property type="match status" value="1"/>
</dbReference>
<dbReference type="InterPro" id="IPR036249">
    <property type="entry name" value="Thioredoxin-like_sf"/>
</dbReference>
<gene>
    <name evidence="3" type="ORF">N0B31_18855</name>
</gene>
<dbReference type="GO" id="GO:0016209">
    <property type="term" value="F:antioxidant activity"/>
    <property type="evidence" value="ECO:0007669"/>
    <property type="project" value="InterPro"/>
</dbReference>
<evidence type="ECO:0000256" key="1">
    <source>
        <dbReference type="ARBA" id="ARBA00023284"/>
    </source>
</evidence>
<reference evidence="3" key="1">
    <citation type="submission" date="2022-09" db="EMBL/GenBank/DDBJ databases">
        <title>Diverse halophilic archaea isolated from saline environments.</title>
        <authorList>
            <person name="Cui H.-L."/>
        </authorList>
    </citation>
    <scope>NUCLEOTIDE SEQUENCE</scope>
    <source>
        <strain evidence="3">ZS-35-S2</strain>
    </source>
</reference>
<dbReference type="RefSeq" id="WP_260593158.1">
    <property type="nucleotide sequence ID" value="NZ_CP104003.1"/>
</dbReference>
<dbReference type="Proteomes" id="UP001057580">
    <property type="component" value="Chromosome"/>
</dbReference>
<name>A0A9E7R1U9_9EURY</name>
<sequence length="172" mass="19400">MNLGFDVTELPAADHVEVGETAPEFTKPLVNDEFWEDVSLSELLDDGPVVLIFHSMDGDFPATYTFQSIRDDGWGEWEECEVVGVSISTPYEHREFQREWTGFEAFRFFSDPACEVGEAYGVTHDLDGMSITEHRPAAFVVDTDGTVQYAWVAEEFPAFPPYSEVREAVESL</sequence>
<dbReference type="GO" id="GO:0016491">
    <property type="term" value="F:oxidoreductase activity"/>
    <property type="evidence" value="ECO:0007669"/>
    <property type="project" value="InterPro"/>
</dbReference>
<organism evidence="3 4">
    <name type="scientific">Salinirubellus salinus</name>
    <dbReference type="NCBI Taxonomy" id="1364945"/>
    <lineage>
        <taxon>Archaea</taxon>
        <taxon>Methanobacteriati</taxon>
        <taxon>Methanobacteriota</taxon>
        <taxon>Stenosarchaea group</taxon>
        <taxon>Halobacteria</taxon>
        <taxon>Halobacteriales</taxon>
        <taxon>Natronomonadaceae</taxon>
        <taxon>Salinirubellus</taxon>
    </lineage>
</organism>
<proteinExistence type="predicted"/>
<dbReference type="SUPFAM" id="SSF52833">
    <property type="entry name" value="Thioredoxin-like"/>
    <property type="match status" value="1"/>
</dbReference>